<sequence>IPSPLIGVTIGMVFCTFAYGLILLARFRNQNDEEKNLSYSRQGIFLLFFGGIFLGFGTLSRWVAIDLAPIAIVIGLSGLTVPVVLLLSPIILGRSLENVTMRLWLGAGLVIIGASLITFSR</sequence>
<feature type="non-terminal residue" evidence="2">
    <location>
        <position position="1"/>
    </location>
</feature>
<evidence type="ECO:0008006" key="3">
    <source>
        <dbReference type="Google" id="ProtNLM"/>
    </source>
</evidence>
<name>A0A381UA58_9ZZZZ</name>
<feature type="transmembrane region" description="Helical" evidence="1">
    <location>
        <begin position="70"/>
        <end position="91"/>
    </location>
</feature>
<feature type="transmembrane region" description="Helical" evidence="1">
    <location>
        <begin position="103"/>
        <end position="120"/>
    </location>
</feature>
<dbReference type="EMBL" id="UINC01005898">
    <property type="protein sequence ID" value="SVA24247.1"/>
    <property type="molecule type" value="Genomic_DNA"/>
</dbReference>
<feature type="transmembrane region" description="Helical" evidence="1">
    <location>
        <begin position="44"/>
        <end position="64"/>
    </location>
</feature>
<organism evidence="2">
    <name type="scientific">marine metagenome</name>
    <dbReference type="NCBI Taxonomy" id="408172"/>
    <lineage>
        <taxon>unclassified sequences</taxon>
        <taxon>metagenomes</taxon>
        <taxon>ecological metagenomes</taxon>
    </lineage>
</organism>
<dbReference type="InterPro" id="IPR037185">
    <property type="entry name" value="EmrE-like"/>
</dbReference>
<feature type="transmembrane region" description="Helical" evidence="1">
    <location>
        <begin position="6"/>
        <end position="24"/>
    </location>
</feature>
<keyword evidence="1" id="KW-0812">Transmembrane</keyword>
<proteinExistence type="predicted"/>
<keyword evidence="1" id="KW-0472">Membrane</keyword>
<accession>A0A381UA58</accession>
<gene>
    <name evidence="2" type="ORF">METZ01_LOCUS77101</name>
</gene>
<keyword evidence="1" id="KW-1133">Transmembrane helix</keyword>
<evidence type="ECO:0000256" key="1">
    <source>
        <dbReference type="SAM" id="Phobius"/>
    </source>
</evidence>
<dbReference type="SUPFAM" id="SSF103481">
    <property type="entry name" value="Multidrug resistance efflux transporter EmrE"/>
    <property type="match status" value="1"/>
</dbReference>
<reference evidence="2" key="1">
    <citation type="submission" date="2018-05" db="EMBL/GenBank/DDBJ databases">
        <authorList>
            <person name="Lanie J.A."/>
            <person name="Ng W.-L."/>
            <person name="Kazmierczak K.M."/>
            <person name="Andrzejewski T.M."/>
            <person name="Davidsen T.M."/>
            <person name="Wayne K.J."/>
            <person name="Tettelin H."/>
            <person name="Glass J.I."/>
            <person name="Rusch D."/>
            <person name="Podicherti R."/>
            <person name="Tsui H.-C.T."/>
            <person name="Winkler M.E."/>
        </authorList>
    </citation>
    <scope>NUCLEOTIDE SEQUENCE</scope>
</reference>
<dbReference type="AlphaFoldDB" id="A0A381UA58"/>
<evidence type="ECO:0000313" key="2">
    <source>
        <dbReference type="EMBL" id="SVA24247.1"/>
    </source>
</evidence>
<protein>
    <recommendedName>
        <fullName evidence="3">EamA domain-containing protein</fullName>
    </recommendedName>
</protein>